<protein>
    <recommendedName>
        <fullName evidence="6">Aminotransferase</fullName>
        <ecNumber evidence="6">2.6.1.-</ecNumber>
    </recommendedName>
</protein>
<dbReference type="InterPro" id="IPR004839">
    <property type="entry name" value="Aminotransferase_I/II_large"/>
</dbReference>
<dbReference type="AlphaFoldDB" id="A0A919VKP2"/>
<dbReference type="PRINTS" id="PR00753">
    <property type="entry name" value="ACCSYNTHASE"/>
</dbReference>
<dbReference type="CDD" id="cd00609">
    <property type="entry name" value="AAT_like"/>
    <property type="match status" value="1"/>
</dbReference>
<evidence type="ECO:0000259" key="7">
    <source>
        <dbReference type="Pfam" id="PF00155"/>
    </source>
</evidence>
<dbReference type="InterPro" id="IPR015422">
    <property type="entry name" value="PyrdxlP-dep_Trfase_small"/>
</dbReference>
<dbReference type="Pfam" id="PF00155">
    <property type="entry name" value="Aminotran_1_2"/>
    <property type="match status" value="1"/>
</dbReference>
<dbReference type="Gene3D" id="3.90.1150.10">
    <property type="entry name" value="Aspartate Aminotransferase, domain 1"/>
    <property type="match status" value="1"/>
</dbReference>
<dbReference type="PROSITE" id="PS00105">
    <property type="entry name" value="AA_TRANSFER_CLASS_1"/>
    <property type="match status" value="1"/>
</dbReference>
<evidence type="ECO:0000256" key="6">
    <source>
        <dbReference type="RuleBase" id="RU000481"/>
    </source>
</evidence>
<sequence length="399" mass="44334">MKFSTKISSLSPSLTLAITAKAKEMKSNGLDVIGFGAGEPDFNTPNNIIQAAIKAMNEGQTKYTPASGLIELKNAIINKLKVDNNLEYRTSQVIVSTGAKQSLANLFMAILNPGDEVLIPIPYWVSYPELVKIADGVPVFVETLEDESFKYNVNILEKVITSKTKAIIINSPNNPTGTIYTEEELREIADFAKEHDLIIVSDEMYEKLIYGDGKHISIASISEDAYKRTVVINGLSKSYSMTGWRIGYAAGSEEIVKLMTNIQSHMTSNPNTIAQVASIEALNGPQDEVESMKSEFEKRRDFMIERINQIDGLKTIYPSGAFYVMVNISNYLNKKIGDTIIENSIQFSEELLKRNNVAVIPGSAFGLDNYIRLSYATSMDNIKLGLDRVEKFVNYIKKC</sequence>
<evidence type="ECO:0000256" key="1">
    <source>
        <dbReference type="ARBA" id="ARBA00001933"/>
    </source>
</evidence>
<dbReference type="Gene3D" id="3.40.640.10">
    <property type="entry name" value="Type I PLP-dependent aspartate aminotransferase-like (Major domain)"/>
    <property type="match status" value="1"/>
</dbReference>
<name>A0A919VKP2_9CLOT</name>
<dbReference type="SUPFAM" id="SSF53383">
    <property type="entry name" value="PLP-dependent transferases"/>
    <property type="match status" value="1"/>
</dbReference>
<dbReference type="InterPro" id="IPR050596">
    <property type="entry name" value="AspAT/PAT-like"/>
</dbReference>
<proteinExistence type="inferred from homology"/>
<evidence type="ECO:0000256" key="3">
    <source>
        <dbReference type="ARBA" id="ARBA00022576"/>
    </source>
</evidence>
<reference evidence="8" key="1">
    <citation type="submission" date="2021-03" db="EMBL/GenBank/DDBJ databases">
        <title>Taxonomic study of Clostridium polyendosporum from meadow-gley soil under rice.</title>
        <authorList>
            <person name="Kobayashi H."/>
            <person name="Tanizawa Y."/>
            <person name="Yagura M."/>
        </authorList>
    </citation>
    <scope>NUCLEOTIDE SEQUENCE</scope>
    <source>
        <strain evidence="8">JCM 30710</strain>
    </source>
</reference>
<organism evidence="8 9">
    <name type="scientific">Clostridium polyendosporum</name>
    <dbReference type="NCBI Taxonomy" id="69208"/>
    <lineage>
        <taxon>Bacteria</taxon>
        <taxon>Bacillati</taxon>
        <taxon>Bacillota</taxon>
        <taxon>Clostridia</taxon>
        <taxon>Eubacteriales</taxon>
        <taxon>Clostridiaceae</taxon>
        <taxon>Clostridium</taxon>
    </lineage>
</organism>
<dbReference type="GO" id="GO:0030170">
    <property type="term" value="F:pyridoxal phosphate binding"/>
    <property type="evidence" value="ECO:0007669"/>
    <property type="project" value="InterPro"/>
</dbReference>
<accession>A0A919VKP2</accession>
<gene>
    <name evidence="8" type="primary">aspC_2</name>
    <name evidence="8" type="ORF">CPJCM30710_04490</name>
</gene>
<comment type="similarity">
    <text evidence="2 6">Belongs to the class-I pyridoxal-phosphate-dependent aminotransferase family.</text>
</comment>
<dbReference type="EC" id="2.6.1.-" evidence="6"/>
<evidence type="ECO:0000256" key="4">
    <source>
        <dbReference type="ARBA" id="ARBA00022679"/>
    </source>
</evidence>
<evidence type="ECO:0000256" key="2">
    <source>
        <dbReference type="ARBA" id="ARBA00007441"/>
    </source>
</evidence>
<evidence type="ECO:0000256" key="5">
    <source>
        <dbReference type="ARBA" id="ARBA00022898"/>
    </source>
</evidence>
<dbReference type="PANTHER" id="PTHR46383:SF1">
    <property type="entry name" value="ASPARTATE AMINOTRANSFERASE"/>
    <property type="match status" value="1"/>
</dbReference>
<comment type="cofactor">
    <cofactor evidence="1 6">
        <name>pyridoxal 5'-phosphate</name>
        <dbReference type="ChEBI" id="CHEBI:597326"/>
    </cofactor>
</comment>
<dbReference type="GO" id="GO:0006520">
    <property type="term" value="P:amino acid metabolic process"/>
    <property type="evidence" value="ECO:0007669"/>
    <property type="project" value="InterPro"/>
</dbReference>
<dbReference type="InterPro" id="IPR004838">
    <property type="entry name" value="NHTrfase_class1_PyrdxlP-BS"/>
</dbReference>
<dbReference type="Proteomes" id="UP000679179">
    <property type="component" value="Unassembled WGS sequence"/>
</dbReference>
<keyword evidence="5" id="KW-0663">Pyridoxal phosphate</keyword>
<keyword evidence="9" id="KW-1185">Reference proteome</keyword>
<dbReference type="EMBL" id="BOPZ01000003">
    <property type="protein sequence ID" value="GIM27783.1"/>
    <property type="molecule type" value="Genomic_DNA"/>
</dbReference>
<dbReference type="FunFam" id="3.40.640.10:FF:000033">
    <property type="entry name" value="Aspartate aminotransferase"/>
    <property type="match status" value="1"/>
</dbReference>
<dbReference type="InterPro" id="IPR015421">
    <property type="entry name" value="PyrdxlP-dep_Trfase_major"/>
</dbReference>
<keyword evidence="3 6" id="KW-0032">Aminotransferase</keyword>
<evidence type="ECO:0000313" key="8">
    <source>
        <dbReference type="EMBL" id="GIM27783.1"/>
    </source>
</evidence>
<dbReference type="PANTHER" id="PTHR46383">
    <property type="entry name" value="ASPARTATE AMINOTRANSFERASE"/>
    <property type="match status" value="1"/>
</dbReference>
<comment type="caution">
    <text evidence="8">The sequence shown here is derived from an EMBL/GenBank/DDBJ whole genome shotgun (WGS) entry which is preliminary data.</text>
</comment>
<feature type="domain" description="Aminotransferase class I/classII large" evidence="7">
    <location>
        <begin position="31"/>
        <end position="388"/>
    </location>
</feature>
<dbReference type="RefSeq" id="WP_212902539.1">
    <property type="nucleotide sequence ID" value="NZ_BOPZ01000003.1"/>
</dbReference>
<dbReference type="InterPro" id="IPR015424">
    <property type="entry name" value="PyrdxlP-dep_Trfase"/>
</dbReference>
<keyword evidence="4 6" id="KW-0808">Transferase</keyword>
<dbReference type="GO" id="GO:0008483">
    <property type="term" value="F:transaminase activity"/>
    <property type="evidence" value="ECO:0007669"/>
    <property type="project" value="UniProtKB-KW"/>
</dbReference>
<evidence type="ECO:0000313" key="9">
    <source>
        <dbReference type="Proteomes" id="UP000679179"/>
    </source>
</evidence>